<dbReference type="PANTHER" id="PTHR34849:SF3">
    <property type="entry name" value="SSR2962 PROTEIN"/>
    <property type="match status" value="1"/>
</dbReference>
<dbReference type="RefSeq" id="WP_182514215.1">
    <property type="nucleotide sequence ID" value="NZ_JACJIQ010000020.1"/>
</dbReference>
<dbReference type="Pfam" id="PF04255">
    <property type="entry name" value="DUF433"/>
    <property type="match status" value="1"/>
</dbReference>
<gene>
    <name evidence="1" type="ORF">FHS90_004009</name>
</gene>
<protein>
    <submittedName>
        <fullName evidence="1">Uncharacterized protein (DUF433 family)</fullName>
    </submittedName>
</protein>
<evidence type="ECO:0000313" key="1">
    <source>
        <dbReference type="EMBL" id="MBA9079274.1"/>
    </source>
</evidence>
<comment type="caution">
    <text evidence="1">The sequence shown here is derived from an EMBL/GenBank/DDBJ whole genome shotgun (WGS) entry which is preliminary data.</text>
</comment>
<dbReference type="EMBL" id="JACJIQ010000020">
    <property type="protein sequence ID" value="MBA9079274.1"/>
    <property type="molecule type" value="Genomic_DNA"/>
</dbReference>
<accession>A0A839GHZ4</accession>
<dbReference type="Gene3D" id="1.10.10.10">
    <property type="entry name" value="Winged helix-like DNA-binding domain superfamily/Winged helix DNA-binding domain"/>
    <property type="match status" value="1"/>
</dbReference>
<keyword evidence="2" id="KW-1185">Reference proteome</keyword>
<dbReference type="InterPro" id="IPR036388">
    <property type="entry name" value="WH-like_DNA-bd_sf"/>
</dbReference>
<reference evidence="1 2" key="1">
    <citation type="submission" date="2020-08" db="EMBL/GenBank/DDBJ databases">
        <title>Genomic Encyclopedia of Type Strains, Phase IV (KMG-IV): sequencing the most valuable type-strain genomes for metagenomic binning, comparative biology and taxonomic classification.</title>
        <authorList>
            <person name="Goeker M."/>
        </authorList>
    </citation>
    <scope>NUCLEOTIDE SEQUENCE [LARGE SCALE GENOMIC DNA]</scope>
    <source>
        <strain evidence="1 2">DSM 29854</strain>
    </source>
</reference>
<dbReference type="PANTHER" id="PTHR34849">
    <property type="entry name" value="SSL5025 PROTEIN"/>
    <property type="match status" value="1"/>
</dbReference>
<sequence length="81" mass="8921">MANNIKDYISIDPEILGGQPVFNGTRVPIETLFLHLEKGVSLAEFLEDFPTVSKEQAVNVLGIAEKIMTSKNIEKLYEAAA</sequence>
<dbReference type="InterPro" id="IPR009057">
    <property type="entry name" value="Homeodomain-like_sf"/>
</dbReference>
<organism evidence="1 2">
    <name type="scientific">Rufibacter quisquiliarum</name>
    <dbReference type="NCBI Taxonomy" id="1549639"/>
    <lineage>
        <taxon>Bacteria</taxon>
        <taxon>Pseudomonadati</taxon>
        <taxon>Bacteroidota</taxon>
        <taxon>Cytophagia</taxon>
        <taxon>Cytophagales</taxon>
        <taxon>Hymenobacteraceae</taxon>
        <taxon>Rufibacter</taxon>
    </lineage>
</organism>
<proteinExistence type="predicted"/>
<evidence type="ECO:0000313" key="2">
    <source>
        <dbReference type="Proteomes" id="UP000563094"/>
    </source>
</evidence>
<dbReference type="InterPro" id="IPR007367">
    <property type="entry name" value="DUF433"/>
</dbReference>
<dbReference type="SUPFAM" id="SSF46689">
    <property type="entry name" value="Homeodomain-like"/>
    <property type="match status" value="1"/>
</dbReference>
<dbReference type="AlphaFoldDB" id="A0A839GHZ4"/>
<name>A0A839GHZ4_9BACT</name>
<dbReference type="Proteomes" id="UP000563094">
    <property type="component" value="Unassembled WGS sequence"/>
</dbReference>